<proteinExistence type="predicted"/>
<name>A0A507B699_9PEZI</name>
<dbReference type="AlphaFoldDB" id="A0A507B699"/>
<dbReference type="Proteomes" id="UP000319257">
    <property type="component" value="Unassembled WGS sequence"/>
</dbReference>
<protein>
    <submittedName>
        <fullName evidence="1">Uncharacterized protein</fullName>
    </submittedName>
</protein>
<reference evidence="1 2" key="1">
    <citation type="submission" date="2019-06" db="EMBL/GenBank/DDBJ databases">
        <title>Draft genome sequence of the filamentous fungus Phialemoniopsis curvata isolated from diesel fuel.</title>
        <authorList>
            <person name="Varaljay V.A."/>
            <person name="Lyon W.J."/>
            <person name="Crouch A.L."/>
            <person name="Drake C.E."/>
            <person name="Hollomon J.M."/>
            <person name="Nadeau L.J."/>
            <person name="Nunn H.S."/>
            <person name="Stevenson B.S."/>
            <person name="Bojanowski C.L."/>
            <person name="Crookes-Goodson W.J."/>
        </authorList>
    </citation>
    <scope>NUCLEOTIDE SEQUENCE [LARGE SCALE GENOMIC DNA]</scope>
    <source>
        <strain evidence="1 2">D216</strain>
    </source>
</reference>
<comment type="caution">
    <text evidence="1">The sequence shown here is derived from an EMBL/GenBank/DDBJ whole genome shotgun (WGS) entry which is preliminary data.</text>
</comment>
<dbReference type="GeneID" id="41974493"/>
<evidence type="ECO:0000313" key="1">
    <source>
        <dbReference type="EMBL" id="TPX12160.1"/>
    </source>
</evidence>
<organism evidence="1 2">
    <name type="scientific">Thyridium curvatum</name>
    <dbReference type="NCBI Taxonomy" id="1093900"/>
    <lineage>
        <taxon>Eukaryota</taxon>
        <taxon>Fungi</taxon>
        <taxon>Dikarya</taxon>
        <taxon>Ascomycota</taxon>
        <taxon>Pezizomycotina</taxon>
        <taxon>Sordariomycetes</taxon>
        <taxon>Sordariomycetidae</taxon>
        <taxon>Thyridiales</taxon>
        <taxon>Thyridiaceae</taxon>
        <taxon>Thyridium</taxon>
    </lineage>
</organism>
<keyword evidence="2" id="KW-1185">Reference proteome</keyword>
<gene>
    <name evidence="1" type="ORF">E0L32_007046</name>
</gene>
<accession>A0A507B699</accession>
<sequence length="551" mass="62939">MPACAQLSTELWLEIVRYVWDPPPVSSSPWECDASNKWYIVEAYQRYEHHQSGRQDLVRLSLVSRRLAAIARSHLWHFVALTTGKSISDLSDTLGRWPDLGHYIRHLYCLEDLQGTSPDRDEHKEPIGAYSPDFIPPEDKLIMEKCFNTILSFTPNLETLMFLFPDSETFLECTLPVLWKGVLKRPVFDHTWTEVEDDDRTYPSFSKLKTLQVCRDVHEQNYRDSYRHGVFACNIVPLLHKLPHLQTLEVLADDGSIWFQHLNEAGAQALGPPAAPALYLLEFPTLLHVRLLHTCSIETHISQLCWACVNLETLVIYFEDAFPPEMDNAQSQDPEVNQESRPPSLVKAIAARSNTLQHLEIISPPCGNFLSRTHNEERRLSCLPQMTRLKHLTLDWRGLFGPYDTIDAAVAELGGLDGLLPPRLESFDLVCYWNDILAHDENPDVQRKEVDTTITLLRQLHEQQRVGARDAAASKRPLRRVRLSTARENYNPLPEIAAAGMPEEGEAEAWFAPEWEFGWFSVPERFDAAALNISDTASESGRTQRRLAMTQ</sequence>
<dbReference type="RefSeq" id="XP_030993871.1">
    <property type="nucleotide sequence ID" value="XM_031141747.1"/>
</dbReference>
<dbReference type="OrthoDB" id="5209615at2759"/>
<dbReference type="EMBL" id="SKBQ01000042">
    <property type="protein sequence ID" value="TPX12160.1"/>
    <property type="molecule type" value="Genomic_DNA"/>
</dbReference>
<dbReference type="InParanoid" id="A0A507B699"/>
<evidence type="ECO:0000313" key="2">
    <source>
        <dbReference type="Proteomes" id="UP000319257"/>
    </source>
</evidence>